<evidence type="ECO:0000256" key="5">
    <source>
        <dbReference type="SAM" id="SignalP"/>
    </source>
</evidence>
<evidence type="ECO:0000256" key="2">
    <source>
        <dbReference type="ARBA" id="ARBA00010973"/>
    </source>
</evidence>
<dbReference type="SUPFAM" id="SSF88713">
    <property type="entry name" value="Glycoside hydrolase/deacetylase"/>
    <property type="match status" value="1"/>
</dbReference>
<comment type="function">
    <text evidence="1">Is involved in generating a small heat-stable compound (Nod), an acylated oligomer of N-acetylglucosamine, that stimulates mitosis in various plant protoplasts.</text>
</comment>
<dbReference type="Proteomes" id="UP000245073">
    <property type="component" value="Unassembled WGS sequence"/>
</dbReference>
<dbReference type="GO" id="GO:0005975">
    <property type="term" value="P:carbohydrate metabolic process"/>
    <property type="evidence" value="ECO:0007669"/>
    <property type="project" value="InterPro"/>
</dbReference>
<feature type="domain" description="NodB homology" evidence="6">
    <location>
        <begin position="24"/>
        <end position="139"/>
    </location>
</feature>
<dbReference type="InterPro" id="IPR002509">
    <property type="entry name" value="NODB_dom"/>
</dbReference>
<dbReference type="Pfam" id="PF01522">
    <property type="entry name" value="Polysacc_deac_1"/>
    <property type="match status" value="1"/>
</dbReference>
<name>A0A2T9K1P4_9CAUL</name>
<dbReference type="Gene3D" id="3.20.20.370">
    <property type="entry name" value="Glycoside hydrolase/deacetylase"/>
    <property type="match status" value="1"/>
</dbReference>
<dbReference type="OrthoDB" id="115239at2"/>
<protein>
    <recommendedName>
        <fullName evidence="3">Chitooligosaccharide deacetylase</fullName>
    </recommendedName>
    <alternativeName>
        <fullName evidence="4">Nodulation protein B</fullName>
    </alternativeName>
</protein>
<evidence type="ECO:0000313" key="7">
    <source>
        <dbReference type="EMBL" id="PVM89793.1"/>
    </source>
</evidence>
<feature type="chain" id="PRO_5015620453" description="Chitooligosaccharide deacetylase" evidence="5">
    <location>
        <begin position="20"/>
        <end position="301"/>
    </location>
</feature>
<evidence type="ECO:0000313" key="8">
    <source>
        <dbReference type="Proteomes" id="UP000245073"/>
    </source>
</evidence>
<evidence type="ECO:0000256" key="4">
    <source>
        <dbReference type="ARBA" id="ARBA00032976"/>
    </source>
</evidence>
<evidence type="ECO:0000256" key="3">
    <source>
        <dbReference type="ARBA" id="ARBA00020071"/>
    </source>
</evidence>
<dbReference type="EMBL" id="QDKQ01000039">
    <property type="protein sequence ID" value="PVM89793.1"/>
    <property type="molecule type" value="Genomic_DNA"/>
</dbReference>
<dbReference type="AlphaFoldDB" id="A0A2T9K1P4"/>
<comment type="caution">
    <text evidence="7">The sequence shown here is derived from an EMBL/GenBank/DDBJ whole genome shotgun (WGS) entry which is preliminary data.</text>
</comment>
<dbReference type="CDD" id="cd10960">
    <property type="entry name" value="CE4_NodB_like_1"/>
    <property type="match status" value="1"/>
</dbReference>
<evidence type="ECO:0000259" key="6">
    <source>
        <dbReference type="Pfam" id="PF01522"/>
    </source>
</evidence>
<dbReference type="GO" id="GO:0016810">
    <property type="term" value="F:hydrolase activity, acting on carbon-nitrogen (but not peptide) bonds"/>
    <property type="evidence" value="ECO:0007669"/>
    <property type="project" value="InterPro"/>
</dbReference>
<dbReference type="InterPro" id="IPR011330">
    <property type="entry name" value="Glyco_hydro/deAcase_b/a-brl"/>
</dbReference>
<organism evidence="7 8">
    <name type="scientific">Caulobacter endophyticus</name>
    <dbReference type="NCBI Taxonomy" id="2172652"/>
    <lineage>
        <taxon>Bacteria</taxon>
        <taxon>Pseudomonadati</taxon>
        <taxon>Pseudomonadota</taxon>
        <taxon>Alphaproteobacteria</taxon>
        <taxon>Caulobacterales</taxon>
        <taxon>Caulobacteraceae</taxon>
        <taxon>Caulobacter</taxon>
    </lineage>
</organism>
<accession>A0A2T9K1P4</accession>
<keyword evidence="8" id="KW-1185">Reference proteome</keyword>
<evidence type="ECO:0000256" key="1">
    <source>
        <dbReference type="ARBA" id="ARBA00003236"/>
    </source>
</evidence>
<keyword evidence="5" id="KW-0732">Signal</keyword>
<comment type="similarity">
    <text evidence="2">Belongs to the polysaccharide deacetylase family.</text>
</comment>
<dbReference type="RefSeq" id="WP_109101071.1">
    <property type="nucleotide sequence ID" value="NZ_QDKQ01000039.1"/>
</dbReference>
<feature type="signal peptide" evidence="5">
    <location>
        <begin position="1"/>
        <end position="19"/>
    </location>
</feature>
<sequence length="301" mass="32663">MRSVALLVLALLAPATALAQSFDVAVTVDDLPVHGALPPGMTRLSITKAHIADFKAHGVRQAYGFVNSAKATDAESNAVLDAWRTAGHPLANHTATHLNLEKAETLDAWIADLEAGEPAVAERMKGQEWRYLRFPNLTAGTRPERHEGAAAYLAAHGYKVAHVTLSFSDWSYSDAYARCVASNDQAAIRTMEDQYLRGVDDELTRMRAVSQKVYGRMIPQVLLTHIGGWSAHMLPQVLDRLDAAGARYVTLQEAQKDPAYAQAEALPGGGGIMERTAKARKIDLSNIVSPSEQVDPKALCR</sequence>
<gene>
    <name evidence="7" type="ORF">DDF67_11665</name>
</gene>
<proteinExistence type="inferred from homology"/>
<reference evidence="7 8" key="1">
    <citation type="submission" date="2018-04" db="EMBL/GenBank/DDBJ databases">
        <title>The genome sequence of Caulobacter sp. 744.</title>
        <authorList>
            <person name="Gao J."/>
            <person name="Sun J."/>
        </authorList>
    </citation>
    <scope>NUCLEOTIDE SEQUENCE [LARGE SCALE GENOMIC DNA]</scope>
    <source>
        <strain evidence="7 8">774</strain>
    </source>
</reference>